<dbReference type="KEGG" id="dca:Desca_0876"/>
<dbReference type="RefSeq" id="WP_013809894.1">
    <property type="nucleotide sequence ID" value="NC_015565.1"/>
</dbReference>
<dbReference type="Proteomes" id="UP000009226">
    <property type="component" value="Chromosome"/>
</dbReference>
<dbReference type="EMBL" id="CP002736">
    <property type="protein sequence ID" value="AEF93755.1"/>
    <property type="molecule type" value="Genomic_DNA"/>
</dbReference>
<dbReference type="HOGENOM" id="CLU_1989021_0_0_9"/>
<sequence>MEGSQEQARDIMDFILDQSDIVEGPDSLQHDQLDNDPDLQELWNPDVDIEQDWLKEFEEIINDEGPKPVLPNFGDDKHKESPAESLGRLPKVLLVGGVVVVGLAAVVLLVSRSRPKTPMPLFCLG</sequence>
<gene>
    <name evidence="2" type="ordered locus">Desca_0876</name>
</gene>
<reference evidence="2 3" key="1">
    <citation type="submission" date="2011-05" db="EMBL/GenBank/DDBJ databases">
        <title>Complete sequence of Desulfotomaculum carboxydivorans CO-1-SRB.</title>
        <authorList>
            <consortium name="US DOE Joint Genome Institute"/>
            <person name="Lucas S."/>
            <person name="Han J."/>
            <person name="Lapidus A."/>
            <person name="Cheng J.-F."/>
            <person name="Goodwin L."/>
            <person name="Pitluck S."/>
            <person name="Peters L."/>
            <person name="Mikhailova N."/>
            <person name="Lu M."/>
            <person name="Han C."/>
            <person name="Tapia R."/>
            <person name="Land M."/>
            <person name="Hauser L."/>
            <person name="Kyrpides N."/>
            <person name="Ivanova N."/>
            <person name="Pagani I."/>
            <person name="Stams A."/>
            <person name="Plugge C."/>
            <person name="Muyzer G."/>
            <person name="Kuever J."/>
            <person name="Parshina S."/>
            <person name="Ivanova A."/>
            <person name="Nazina T."/>
            <person name="Woyke T."/>
        </authorList>
    </citation>
    <scope>NUCLEOTIDE SEQUENCE [LARGE SCALE GENOMIC DNA]</scope>
    <source>
        <strain evidence="3">DSM 14880 / VKM B-2319 / CO-1-SRB</strain>
    </source>
</reference>
<proteinExistence type="predicted"/>
<keyword evidence="1" id="KW-1133">Transmembrane helix</keyword>
<accession>F6B9H9</accession>
<protein>
    <submittedName>
        <fullName evidence="2">Uncharacterized protein</fullName>
    </submittedName>
</protein>
<feature type="transmembrane region" description="Helical" evidence="1">
    <location>
        <begin position="92"/>
        <end position="110"/>
    </location>
</feature>
<name>F6B9H9_DESCC</name>
<keyword evidence="3" id="KW-1185">Reference proteome</keyword>
<evidence type="ECO:0000313" key="3">
    <source>
        <dbReference type="Proteomes" id="UP000009226"/>
    </source>
</evidence>
<evidence type="ECO:0000313" key="2">
    <source>
        <dbReference type="EMBL" id="AEF93755.1"/>
    </source>
</evidence>
<keyword evidence="1" id="KW-0812">Transmembrane</keyword>
<organism evidence="2 3">
    <name type="scientific">Desulfotomaculum nigrificans (strain DSM 14880 / VKM B-2319 / CO-1-SRB)</name>
    <name type="common">Desulfotomaculum carboxydivorans</name>
    <dbReference type="NCBI Taxonomy" id="868595"/>
    <lineage>
        <taxon>Bacteria</taxon>
        <taxon>Bacillati</taxon>
        <taxon>Bacillota</taxon>
        <taxon>Clostridia</taxon>
        <taxon>Eubacteriales</taxon>
        <taxon>Desulfotomaculaceae</taxon>
        <taxon>Desulfotomaculum</taxon>
    </lineage>
</organism>
<evidence type="ECO:0000256" key="1">
    <source>
        <dbReference type="SAM" id="Phobius"/>
    </source>
</evidence>
<dbReference type="AlphaFoldDB" id="F6B9H9"/>
<keyword evidence="1" id="KW-0472">Membrane</keyword>